<evidence type="ECO:0000313" key="2">
    <source>
        <dbReference type="Proteomes" id="UP000199233"/>
    </source>
</evidence>
<dbReference type="EMBL" id="FOFS01000014">
    <property type="protein sequence ID" value="SER02546.1"/>
    <property type="molecule type" value="Genomic_DNA"/>
</dbReference>
<accession>A0A1H9KTN3</accession>
<evidence type="ECO:0000313" key="1">
    <source>
        <dbReference type="EMBL" id="SER02546.1"/>
    </source>
</evidence>
<sequence>MGASLSAWMRHRQKAAVVGVDLADEQVHLLELGGGQEVRAAVSAELPAAEGFNAAITAAAIREAFKRGGLRAHRAALALPAAMLQIRRLQLPPGLDEDSLQELLHADAERYLPYPAAECCFDFECLPTASSAHTELRLYACARRQLEPRCEALRLAGLEVIAADLESYALEAGLRACLPPPGDGALLYLRRRRCDLLLLDAGETSLMQELPGYGLWLDEPPAYARVLSQLRTALAGSPRADLPLLLGGAGPTLNSLAARLTQDLRRRCTPARLPASAHGAALLAYGVAVRAQLRRA</sequence>
<dbReference type="InterPro" id="IPR043129">
    <property type="entry name" value="ATPase_NBD"/>
</dbReference>
<dbReference type="Gene3D" id="3.30.1490.300">
    <property type="match status" value="1"/>
</dbReference>
<dbReference type="OrthoDB" id="9773403at2"/>
<reference evidence="1 2" key="1">
    <citation type="submission" date="2016-10" db="EMBL/GenBank/DDBJ databases">
        <authorList>
            <person name="de Groot N.N."/>
        </authorList>
    </citation>
    <scope>NUCLEOTIDE SEQUENCE [LARGE SCALE GENOMIC DNA]</scope>
    <source>
        <strain evidence="1 2">DSM 25927</strain>
    </source>
</reference>
<dbReference type="Proteomes" id="UP000199233">
    <property type="component" value="Unassembled WGS sequence"/>
</dbReference>
<protein>
    <submittedName>
        <fullName evidence="1">Type IV pilus assembly protein PilM</fullName>
    </submittedName>
</protein>
<proteinExistence type="predicted"/>
<name>A0A1H9KTN3_9GAMM</name>
<dbReference type="Pfam" id="PF11104">
    <property type="entry name" value="PilM_2"/>
    <property type="match status" value="1"/>
</dbReference>
<dbReference type="InterPro" id="IPR005883">
    <property type="entry name" value="PilM"/>
</dbReference>
<dbReference type="SUPFAM" id="SSF53067">
    <property type="entry name" value="Actin-like ATPase domain"/>
    <property type="match status" value="1"/>
</dbReference>
<organism evidence="1 2">
    <name type="scientific">Solimonas aquatica</name>
    <dbReference type="NCBI Taxonomy" id="489703"/>
    <lineage>
        <taxon>Bacteria</taxon>
        <taxon>Pseudomonadati</taxon>
        <taxon>Pseudomonadota</taxon>
        <taxon>Gammaproteobacteria</taxon>
        <taxon>Nevskiales</taxon>
        <taxon>Nevskiaceae</taxon>
        <taxon>Solimonas</taxon>
    </lineage>
</organism>
<dbReference type="Gene3D" id="3.30.420.40">
    <property type="match status" value="2"/>
</dbReference>
<gene>
    <name evidence="1" type="ORF">SAMN04488038_11437</name>
</gene>
<keyword evidence="2" id="KW-1185">Reference proteome</keyword>
<dbReference type="AlphaFoldDB" id="A0A1H9KTN3"/>
<dbReference type="STRING" id="489703.SAMN04488038_11437"/>